<organism evidence="2 3">
    <name type="scientific">Williamsia marianensis</name>
    <dbReference type="NCBI Taxonomy" id="85044"/>
    <lineage>
        <taxon>Bacteria</taxon>
        <taxon>Bacillati</taxon>
        <taxon>Actinomycetota</taxon>
        <taxon>Actinomycetes</taxon>
        <taxon>Mycobacteriales</taxon>
        <taxon>Nocardiaceae</taxon>
        <taxon>Williamsia</taxon>
    </lineage>
</organism>
<proteinExistence type="predicted"/>
<reference evidence="2 3" key="1">
    <citation type="submission" date="2018-10" db="EMBL/GenBank/DDBJ databases">
        <title>Sequencing the genomes of 1000 actinobacteria strains.</title>
        <authorList>
            <person name="Klenk H.-P."/>
        </authorList>
    </citation>
    <scope>NUCLEOTIDE SEQUENCE [LARGE SCALE GENOMIC DNA]</scope>
    <source>
        <strain evidence="2 3">DSM 44343</strain>
    </source>
</reference>
<name>A0A495JYS0_WILMA</name>
<sequence>MRFLMFIKLVSRRSDRHVLACQSCIGSDDPEIHESPSFVDNSARSKSPNKGKIMGSVEIYVLAALAFIGWILGL</sequence>
<keyword evidence="1" id="KW-0472">Membrane</keyword>
<evidence type="ECO:0000256" key="1">
    <source>
        <dbReference type="SAM" id="Phobius"/>
    </source>
</evidence>
<feature type="transmembrane region" description="Helical" evidence="1">
    <location>
        <begin position="53"/>
        <end position="72"/>
    </location>
</feature>
<comment type="caution">
    <text evidence="2">The sequence shown here is derived from an EMBL/GenBank/DDBJ whole genome shotgun (WGS) entry which is preliminary data.</text>
</comment>
<evidence type="ECO:0000313" key="3">
    <source>
        <dbReference type="Proteomes" id="UP000274762"/>
    </source>
</evidence>
<dbReference type="Proteomes" id="UP000274762">
    <property type="component" value="Unassembled WGS sequence"/>
</dbReference>
<dbReference type="AlphaFoldDB" id="A0A495JYS0"/>
<gene>
    <name evidence="2" type="ORF">DFJ75_0256</name>
</gene>
<evidence type="ECO:0000313" key="2">
    <source>
        <dbReference type="EMBL" id="RKR93472.1"/>
    </source>
</evidence>
<keyword evidence="1" id="KW-1133">Transmembrane helix</keyword>
<accession>A0A495JYS0</accession>
<protein>
    <submittedName>
        <fullName evidence="2">Uncharacterized protein</fullName>
    </submittedName>
</protein>
<keyword evidence="1" id="KW-0812">Transmembrane</keyword>
<dbReference type="EMBL" id="RBKV01000001">
    <property type="protein sequence ID" value="RKR93472.1"/>
    <property type="molecule type" value="Genomic_DNA"/>
</dbReference>